<reference evidence="2" key="1">
    <citation type="journal article" date="2014" name="Int. J. Syst. Evol. Microbiol.">
        <title>Complete genome sequence of Corynebacterium casei LMG S-19264T (=DSM 44701T), isolated from a smear-ripened cheese.</title>
        <authorList>
            <consortium name="US DOE Joint Genome Institute (JGI-PGF)"/>
            <person name="Walter F."/>
            <person name="Albersmeier A."/>
            <person name="Kalinowski J."/>
            <person name="Ruckert C."/>
        </authorList>
    </citation>
    <scope>NUCLEOTIDE SEQUENCE</scope>
    <source>
        <strain evidence="2">CGMCC 1.15320</strain>
    </source>
</reference>
<sequence length="156" mass="17675">MSQTPTQERVTIDGKNVVIQRDVSPMINGGILANAEMFRMFNIFDDKFTPSNKETADGTPLRLYNGKITKVDVSKRSKVDMGFWHRNIDAHEIIFCVKGALRWETEMGTKTMHPGDMLFIPRGIAHRSMLCEDSAEENVLIELKIAEELPYVGENS</sequence>
<dbReference type="SUPFAM" id="SSF51182">
    <property type="entry name" value="RmlC-like cupins"/>
    <property type="match status" value="1"/>
</dbReference>
<reference evidence="2" key="2">
    <citation type="submission" date="2020-09" db="EMBL/GenBank/DDBJ databases">
        <authorList>
            <person name="Sun Q."/>
            <person name="Zhou Y."/>
        </authorList>
    </citation>
    <scope>NUCLEOTIDE SEQUENCE</scope>
    <source>
        <strain evidence="2">CGMCC 1.15320</strain>
    </source>
</reference>
<feature type="domain" description="Cupin type-2" evidence="1">
    <location>
        <begin position="84"/>
        <end position="127"/>
    </location>
</feature>
<dbReference type="Gene3D" id="2.60.120.10">
    <property type="entry name" value="Jelly Rolls"/>
    <property type="match status" value="1"/>
</dbReference>
<dbReference type="InterPro" id="IPR011051">
    <property type="entry name" value="RmlC_Cupin_sf"/>
</dbReference>
<name>A0A916W553_9HYPH</name>
<organism evidence="2 3">
    <name type="scientific">Nitratireductor aestuarii</name>
    <dbReference type="NCBI Taxonomy" id="1735103"/>
    <lineage>
        <taxon>Bacteria</taxon>
        <taxon>Pseudomonadati</taxon>
        <taxon>Pseudomonadota</taxon>
        <taxon>Alphaproteobacteria</taxon>
        <taxon>Hyphomicrobiales</taxon>
        <taxon>Phyllobacteriaceae</taxon>
        <taxon>Nitratireductor</taxon>
    </lineage>
</organism>
<proteinExistence type="predicted"/>
<evidence type="ECO:0000313" key="3">
    <source>
        <dbReference type="Proteomes" id="UP000636264"/>
    </source>
</evidence>
<evidence type="ECO:0000259" key="1">
    <source>
        <dbReference type="Pfam" id="PF07883"/>
    </source>
</evidence>
<evidence type="ECO:0000313" key="2">
    <source>
        <dbReference type="EMBL" id="GGA67048.1"/>
    </source>
</evidence>
<dbReference type="Proteomes" id="UP000636264">
    <property type="component" value="Unassembled WGS sequence"/>
</dbReference>
<dbReference type="EMBL" id="BMIF01000005">
    <property type="protein sequence ID" value="GGA67048.1"/>
    <property type="molecule type" value="Genomic_DNA"/>
</dbReference>
<dbReference type="Pfam" id="PF07883">
    <property type="entry name" value="Cupin_2"/>
    <property type="match status" value="1"/>
</dbReference>
<gene>
    <name evidence="2" type="ORF">GCM10011385_21220</name>
</gene>
<protein>
    <recommendedName>
        <fullName evidence="1">Cupin type-2 domain-containing protein</fullName>
    </recommendedName>
</protein>
<dbReference type="AlphaFoldDB" id="A0A916W553"/>
<accession>A0A916W553</accession>
<comment type="caution">
    <text evidence="2">The sequence shown here is derived from an EMBL/GenBank/DDBJ whole genome shotgun (WGS) entry which is preliminary data.</text>
</comment>
<dbReference type="InterPro" id="IPR014710">
    <property type="entry name" value="RmlC-like_jellyroll"/>
</dbReference>
<keyword evidence="3" id="KW-1185">Reference proteome</keyword>
<dbReference type="RefSeq" id="WP_188721026.1">
    <property type="nucleotide sequence ID" value="NZ_BMIF01000005.1"/>
</dbReference>
<dbReference type="InterPro" id="IPR013096">
    <property type="entry name" value="Cupin_2"/>
</dbReference>